<evidence type="ECO:0000313" key="2">
    <source>
        <dbReference type="Proteomes" id="UP000570517"/>
    </source>
</evidence>
<evidence type="ECO:0000313" key="1">
    <source>
        <dbReference type="EMBL" id="NVN48486.1"/>
    </source>
</evidence>
<dbReference type="Proteomes" id="UP000570517">
    <property type="component" value="Unassembled WGS sequence"/>
</dbReference>
<organism evidence="1 2">
    <name type="scientific">Mycolicibacterium hippocampi</name>
    <dbReference type="NCBI Taxonomy" id="659824"/>
    <lineage>
        <taxon>Bacteria</taxon>
        <taxon>Bacillati</taxon>
        <taxon>Actinomycetota</taxon>
        <taxon>Actinomycetes</taxon>
        <taxon>Mycobacteriales</taxon>
        <taxon>Mycobacteriaceae</taxon>
        <taxon>Mycolicibacterium</taxon>
    </lineage>
</organism>
<keyword evidence="2" id="KW-1185">Reference proteome</keyword>
<accession>A0A850PLB9</accession>
<protein>
    <submittedName>
        <fullName evidence="1">Uncharacterized protein</fullName>
    </submittedName>
</protein>
<dbReference type="AlphaFoldDB" id="A0A850PLB9"/>
<reference evidence="1 2" key="1">
    <citation type="submission" date="2020-05" db="EMBL/GenBank/DDBJ databases">
        <title>Draft genome sequence of Mycobacterium hippocampi DL, isolated from European seabass, Dicentrarchus labrax, reared in fish farms.</title>
        <authorList>
            <person name="Stathopoulou P."/>
            <person name="Asimakis E."/>
            <person name="Tzokas K."/>
            <person name="Batargias C."/>
            <person name="Tsiamis G."/>
        </authorList>
    </citation>
    <scope>NUCLEOTIDE SEQUENCE [LARGE SCALE GENOMIC DNA]</scope>
    <source>
        <strain evidence="1 2">DL</strain>
    </source>
</reference>
<dbReference type="EMBL" id="JABFYL010000005">
    <property type="protein sequence ID" value="NVN48486.1"/>
    <property type="molecule type" value="Genomic_DNA"/>
</dbReference>
<sequence>MQLNGYEVPQVDVNAVPGLVGVLSWAEANARRTAQRAGALASLIDRAGSALDDIAELRHSAKIIADSLSELSASAAGIDRNAGLIAEEISGLSVAAQGIDTHAEKLSTGIDELVAILPTLQRLTQIVDPLDNTVVRLGRFVDRLPGSGRRRTPSGD</sequence>
<dbReference type="RefSeq" id="WP_256735833.1">
    <property type="nucleotide sequence ID" value="NZ_JABFYL010000005.1"/>
</dbReference>
<comment type="caution">
    <text evidence="1">The sequence shown here is derived from an EMBL/GenBank/DDBJ whole genome shotgun (WGS) entry which is preliminary data.</text>
</comment>
<name>A0A850PLB9_9MYCO</name>
<proteinExistence type="predicted"/>
<gene>
    <name evidence="1" type="ORF">HLY00_4640</name>
</gene>